<feature type="domain" description="SH3" evidence="4">
    <location>
        <begin position="30"/>
        <end position="110"/>
    </location>
</feature>
<keyword evidence="5" id="KW-0489">Methyltransferase</keyword>
<feature type="region of interest" description="Disordered" evidence="3">
    <location>
        <begin position="1"/>
        <end position="23"/>
    </location>
</feature>
<protein>
    <submittedName>
        <fullName evidence="5">Protein arginine methyltransferase 2</fullName>
    </submittedName>
</protein>
<feature type="compositionally biased region" description="Basic and acidic residues" evidence="3">
    <location>
        <begin position="13"/>
        <end position="23"/>
    </location>
</feature>
<dbReference type="SMART" id="SM00326">
    <property type="entry name" value="SH3"/>
    <property type="match status" value="1"/>
</dbReference>
<keyword evidence="1 2" id="KW-0728">SH3 domain</keyword>
<name>A0A7J8A0T3_MYOMY</name>
<gene>
    <name evidence="5" type="ORF">mMyoMyo1_015799</name>
</gene>
<dbReference type="PROSITE" id="PS50002">
    <property type="entry name" value="SH3"/>
    <property type="match status" value="1"/>
</dbReference>
<keyword evidence="6" id="KW-1185">Reference proteome</keyword>
<evidence type="ECO:0000256" key="2">
    <source>
        <dbReference type="PROSITE-ProRule" id="PRU00192"/>
    </source>
</evidence>
<reference evidence="5 6" key="1">
    <citation type="journal article" date="2020" name="Nature">
        <title>Six reference-quality genomes reveal evolution of bat adaptations.</title>
        <authorList>
            <person name="Jebb D."/>
            <person name="Huang Z."/>
            <person name="Pippel M."/>
            <person name="Hughes G.M."/>
            <person name="Lavrichenko K."/>
            <person name="Devanna P."/>
            <person name="Winkler S."/>
            <person name="Jermiin L.S."/>
            <person name="Skirmuntt E.C."/>
            <person name="Katzourakis A."/>
            <person name="Burkitt-Gray L."/>
            <person name="Ray D.A."/>
            <person name="Sullivan K.A.M."/>
            <person name="Roscito J.G."/>
            <person name="Kirilenko B.M."/>
            <person name="Davalos L.M."/>
            <person name="Corthals A.P."/>
            <person name="Power M.L."/>
            <person name="Jones G."/>
            <person name="Ransome R.D."/>
            <person name="Dechmann D.K.N."/>
            <person name="Locatelli A.G."/>
            <person name="Puechmaille S.J."/>
            <person name="Fedrigo O."/>
            <person name="Jarvis E.D."/>
            <person name="Hiller M."/>
            <person name="Vernes S.C."/>
            <person name="Myers E.W."/>
            <person name="Teeling E.C."/>
        </authorList>
    </citation>
    <scope>NUCLEOTIDE SEQUENCE [LARGE SCALE GENOMIC DNA]</scope>
    <source>
        <strain evidence="5">MMyoMyo1</strain>
        <tissue evidence="5">Flight muscle</tissue>
    </source>
</reference>
<proteinExistence type="predicted"/>
<keyword evidence="5" id="KW-0808">Transferase</keyword>
<organism evidence="5 6">
    <name type="scientific">Myotis myotis</name>
    <name type="common">Greater mouse-eared bat</name>
    <name type="synonym">Vespertilio myotis</name>
    <dbReference type="NCBI Taxonomy" id="51298"/>
    <lineage>
        <taxon>Eukaryota</taxon>
        <taxon>Metazoa</taxon>
        <taxon>Chordata</taxon>
        <taxon>Craniata</taxon>
        <taxon>Vertebrata</taxon>
        <taxon>Euteleostomi</taxon>
        <taxon>Mammalia</taxon>
        <taxon>Eutheria</taxon>
        <taxon>Laurasiatheria</taxon>
        <taxon>Chiroptera</taxon>
        <taxon>Yangochiroptera</taxon>
        <taxon>Vespertilionidae</taxon>
        <taxon>Myotis</taxon>
    </lineage>
</organism>
<dbReference type="Proteomes" id="UP000527355">
    <property type="component" value="Unassembled WGS sequence"/>
</dbReference>
<evidence type="ECO:0000313" key="6">
    <source>
        <dbReference type="Proteomes" id="UP000527355"/>
    </source>
</evidence>
<dbReference type="VEuPathDB" id="HostDB:GeneID_118676061"/>
<dbReference type="Pfam" id="PF00018">
    <property type="entry name" value="SH3_1"/>
    <property type="match status" value="1"/>
</dbReference>
<evidence type="ECO:0000313" key="5">
    <source>
        <dbReference type="EMBL" id="KAF6379978.1"/>
    </source>
</evidence>
<dbReference type="GO" id="GO:0008168">
    <property type="term" value="F:methyltransferase activity"/>
    <property type="evidence" value="ECO:0007669"/>
    <property type="project" value="UniProtKB-KW"/>
</dbReference>
<comment type="caution">
    <text evidence="5">The sequence shown here is derived from an EMBL/GenBank/DDBJ whole genome shotgun (WGS) entry which is preliminary data.</text>
</comment>
<accession>A0A7J8A0T3</accession>
<dbReference type="Gene3D" id="2.30.30.40">
    <property type="entry name" value="SH3 Domains"/>
    <property type="match status" value="1"/>
</dbReference>
<dbReference type="GO" id="GO:0032259">
    <property type="term" value="P:methylation"/>
    <property type="evidence" value="ECO:0007669"/>
    <property type="project" value="UniProtKB-KW"/>
</dbReference>
<dbReference type="AlphaFoldDB" id="A0A7J8A0T3"/>
<evidence type="ECO:0000256" key="1">
    <source>
        <dbReference type="ARBA" id="ARBA00022443"/>
    </source>
</evidence>
<sequence length="136" mass="14650">MATSGDCPGSESQGREEPVEHCEQHLPEGVHPEEFVAIADYSATDETQLSFLRGEKILILRQTTADWWWGERAGYCGRSLCLAGGHTLLCGPTTNARAAPPVTARVCPLEVAVFPGVHSAVHSAHLWTGWGTVLLS</sequence>
<evidence type="ECO:0000259" key="4">
    <source>
        <dbReference type="PROSITE" id="PS50002"/>
    </source>
</evidence>
<dbReference type="InterPro" id="IPR036028">
    <property type="entry name" value="SH3-like_dom_sf"/>
</dbReference>
<dbReference type="SUPFAM" id="SSF50044">
    <property type="entry name" value="SH3-domain"/>
    <property type="match status" value="1"/>
</dbReference>
<dbReference type="EMBL" id="JABWUV010000002">
    <property type="protein sequence ID" value="KAF6379978.1"/>
    <property type="molecule type" value="Genomic_DNA"/>
</dbReference>
<evidence type="ECO:0000256" key="3">
    <source>
        <dbReference type="SAM" id="MobiDB-lite"/>
    </source>
</evidence>
<dbReference type="InterPro" id="IPR001452">
    <property type="entry name" value="SH3_domain"/>
</dbReference>